<dbReference type="EMBL" id="LXQA011152886">
    <property type="protein sequence ID" value="MCI86908.1"/>
    <property type="molecule type" value="Genomic_DNA"/>
</dbReference>
<accession>A0A392VEU7</accession>
<sequence length="30" mass="3426">MAYRPQGQYAILYMSGFLNGMAYSYTQTAK</sequence>
<feature type="non-terminal residue" evidence="1">
    <location>
        <position position="30"/>
    </location>
</feature>
<protein>
    <submittedName>
        <fullName evidence="1">Uncharacterized protein</fullName>
    </submittedName>
</protein>
<name>A0A392VEU7_9FABA</name>
<organism evidence="1 2">
    <name type="scientific">Trifolium medium</name>
    <dbReference type="NCBI Taxonomy" id="97028"/>
    <lineage>
        <taxon>Eukaryota</taxon>
        <taxon>Viridiplantae</taxon>
        <taxon>Streptophyta</taxon>
        <taxon>Embryophyta</taxon>
        <taxon>Tracheophyta</taxon>
        <taxon>Spermatophyta</taxon>
        <taxon>Magnoliopsida</taxon>
        <taxon>eudicotyledons</taxon>
        <taxon>Gunneridae</taxon>
        <taxon>Pentapetalae</taxon>
        <taxon>rosids</taxon>
        <taxon>fabids</taxon>
        <taxon>Fabales</taxon>
        <taxon>Fabaceae</taxon>
        <taxon>Papilionoideae</taxon>
        <taxon>50 kb inversion clade</taxon>
        <taxon>NPAAA clade</taxon>
        <taxon>Hologalegina</taxon>
        <taxon>IRL clade</taxon>
        <taxon>Trifolieae</taxon>
        <taxon>Trifolium</taxon>
    </lineage>
</organism>
<keyword evidence="2" id="KW-1185">Reference proteome</keyword>
<dbReference type="AlphaFoldDB" id="A0A392VEU7"/>
<proteinExistence type="predicted"/>
<dbReference type="Proteomes" id="UP000265520">
    <property type="component" value="Unassembled WGS sequence"/>
</dbReference>
<evidence type="ECO:0000313" key="1">
    <source>
        <dbReference type="EMBL" id="MCI86908.1"/>
    </source>
</evidence>
<comment type="caution">
    <text evidence="1">The sequence shown here is derived from an EMBL/GenBank/DDBJ whole genome shotgun (WGS) entry which is preliminary data.</text>
</comment>
<evidence type="ECO:0000313" key="2">
    <source>
        <dbReference type="Proteomes" id="UP000265520"/>
    </source>
</evidence>
<reference evidence="1 2" key="1">
    <citation type="journal article" date="2018" name="Front. Plant Sci.">
        <title>Red Clover (Trifolium pratense) and Zigzag Clover (T. medium) - A Picture of Genomic Similarities and Differences.</title>
        <authorList>
            <person name="Dluhosova J."/>
            <person name="Istvanek J."/>
            <person name="Nedelnik J."/>
            <person name="Repkova J."/>
        </authorList>
    </citation>
    <scope>NUCLEOTIDE SEQUENCE [LARGE SCALE GENOMIC DNA]</scope>
    <source>
        <strain evidence="2">cv. 10/8</strain>
        <tissue evidence="1">Leaf</tissue>
    </source>
</reference>